<comment type="caution">
    <text evidence="1">The sequence shown here is derived from an EMBL/GenBank/DDBJ whole genome shotgun (WGS) entry which is preliminary data.</text>
</comment>
<gene>
    <name evidence="1" type="ORF">RJT34_09897</name>
</gene>
<dbReference type="EMBL" id="JAYKXN010000002">
    <property type="protein sequence ID" value="KAK7311634.1"/>
    <property type="molecule type" value="Genomic_DNA"/>
</dbReference>
<keyword evidence="2" id="KW-1185">Reference proteome</keyword>
<proteinExistence type="predicted"/>
<evidence type="ECO:0000313" key="2">
    <source>
        <dbReference type="Proteomes" id="UP001359559"/>
    </source>
</evidence>
<evidence type="ECO:0000313" key="1">
    <source>
        <dbReference type="EMBL" id="KAK7311634.1"/>
    </source>
</evidence>
<dbReference type="Proteomes" id="UP001359559">
    <property type="component" value="Unassembled WGS sequence"/>
</dbReference>
<organism evidence="1 2">
    <name type="scientific">Clitoria ternatea</name>
    <name type="common">Butterfly pea</name>
    <dbReference type="NCBI Taxonomy" id="43366"/>
    <lineage>
        <taxon>Eukaryota</taxon>
        <taxon>Viridiplantae</taxon>
        <taxon>Streptophyta</taxon>
        <taxon>Embryophyta</taxon>
        <taxon>Tracheophyta</taxon>
        <taxon>Spermatophyta</taxon>
        <taxon>Magnoliopsida</taxon>
        <taxon>eudicotyledons</taxon>
        <taxon>Gunneridae</taxon>
        <taxon>Pentapetalae</taxon>
        <taxon>rosids</taxon>
        <taxon>fabids</taxon>
        <taxon>Fabales</taxon>
        <taxon>Fabaceae</taxon>
        <taxon>Papilionoideae</taxon>
        <taxon>50 kb inversion clade</taxon>
        <taxon>NPAAA clade</taxon>
        <taxon>indigoferoid/millettioid clade</taxon>
        <taxon>Phaseoleae</taxon>
        <taxon>Clitoria</taxon>
    </lineage>
</organism>
<reference evidence="1 2" key="1">
    <citation type="submission" date="2024-01" db="EMBL/GenBank/DDBJ databases">
        <title>The genomes of 5 underutilized Papilionoideae crops provide insights into root nodulation and disease resistance.</title>
        <authorList>
            <person name="Yuan L."/>
        </authorList>
    </citation>
    <scope>NUCLEOTIDE SEQUENCE [LARGE SCALE GENOMIC DNA]</scope>
    <source>
        <strain evidence="1">LY-2023</strain>
        <tissue evidence="1">Leaf</tissue>
    </source>
</reference>
<accession>A0AAN9K9E0</accession>
<name>A0AAN9K9E0_CLITE</name>
<sequence>MREEQRLAHNASVRTLSPSVRARAHGADMDGLGDAHAACERAEHAGAGSLIAEHPRWLRVSLSLYFPNKFYTHSPLNILKQHNPSLSNFTYTQNNYDPFRELVSAHLRLSLVGQSGEIPIQKACF</sequence>
<protein>
    <submittedName>
        <fullName evidence="1">Uncharacterized protein</fullName>
    </submittedName>
</protein>
<dbReference type="AlphaFoldDB" id="A0AAN9K9E0"/>